<name>A0ACC5Q3Z9_DOLFA</name>
<evidence type="ECO:0000313" key="1">
    <source>
        <dbReference type="EMBL" id="MBE9220246.1"/>
    </source>
</evidence>
<dbReference type="EMBL" id="JADEWF010000061">
    <property type="protein sequence ID" value="MBE9220246.1"/>
    <property type="molecule type" value="Genomic_DNA"/>
</dbReference>
<evidence type="ECO:0000313" key="2">
    <source>
        <dbReference type="Proteomes" id="UP000597867"/>
    </source>
</evidence>
<proteinExistence type="predicted"/>
<gene>
    <name evidence="1" type="ORF">IQ222_15930</name>
</gene>
<keyword evidence="2" id="KW-1185">Reference proteome</keyword>
<reference evidence="1" key="1">
    <citation type="submission" date="2020-10" db="EMBL/GenBank/DDBJ databases">
        <authorList>
            <person name="Castelo-Branco R."/>
            <person name="Eusebio N."/>
            <person name="Adriana R."/>
            <person name="Vieira A."/>
            <person name="Brugerolle De Fraissinette N."/>
            <person name="Rezende De Castro R."/>
            <person name="Schneider M.P."/>
            <person name="Vasconcelos V."/>
            <person name="Leao P.N."/>
        </authorList>
    </citation>
    <scope>NUCLEOTIDE SEQUENCE</scope>
    <source>
        <strain evidence="1">LEGE 04289</strain>
    </source>
</reference>
<dbReference type="Proteomes" id="UP000597867">
    <property type="component" value="Unassembled WGS sequence"/>
</dbReference>
<sequence length="45" mass="4850">MKCQGILAHERTRGSLQIVRKVFPNAYTTEGIASAAVAPLKVLPL</sequence>
<accession>A0ACC5Q3Z9</accession>
<comment type="caution">
    <text evidence="1">The sequence shown here is derived from an EMBL/GenBank/DDBJ whole genome shotgun (WGS) entry which is preliminary data.</text>
</comment>
<organism evidence="1 2">
    <name type="scientific">Dolichospermum flos-aquae LEGE 04289</name>
    <dbReference type="NCBI Taxonomy" id="1828708"/>
    <lineage>
        <taxon>Bacteria</taxon>
        <taxon>Bacillati</taxon>
        <taxon>Cyanobacteriota</taxon>
        <taxon>Cyanophyceae</taxon>
        <taxon>Nostocales</taxon>
        <taxon>Aphanizomenonaceae</taxon>
        <taxon>Dolichospermum</taxon>
    </lineage>
</organism>
<protein>
    <submittedName>
        <fullName evidence="1">Uncharacterized protein</fullName>
    </submittedName>
</protein>